<feature type="compositionally biased region" description="Basic and acidic residues" evidence="1">
    <location>
        <begin position="60"/>
        <end position="81"/>
    </location>
</feature>
<sequence length="94" mass="11672">MYQGRQLLRVRIICTKFLPNFNLIFFFYIFHVFFFYRLQFFFILKKFFFNLSVTDCERIKNDKNNDDVGRRGRGESTRFDIWEGTTQRNKRESK</sequence>
<organism evidence="3">
    <name type="scientific">Octopus bimaculoides</name>
    <name type="common">California two-spotted octopus</name>
    <dbReference type="NCBI Taxonomy" id="37653"/>
    <lineage>
        <taxon>Eukaryota</taxon>
        <taxon>Metazoa</taxon>
        <taxon>Spiralia</taxon>
        <taxon>Lophotrochozoa</taxon>
        <taxon>Mollusca</taxon>
        <taxon>Cephalopoda</taxon>
        <taxon>Coleoidea</taxon>
        <taxon>Octopodiformes</taxon>
        <taxon>Octopoda</taxon>
        <taxon>Incirrata</taxon>
        <taxon>Octopodidae</taxon>
        <taxon>Octopus</taxon>
    </lineage>
</organism>
<proteinExistence type="predicted"/>
<feature type="transmembrane region" description="Helical" evidence="2">
    <location>
        <begin position="21"/>
        <end position="44"/>
    </location>
</feature>
<feature type="region of interest" description="Disordered" evidence="1">
    <location>
        <begin position="60"/>
        <end position="94"/>
    </location>
</feature>
<gene>
    <name evidence="3" type="ORF">OCBIM_22017364mg</name>
</gene>
<accession>A0A0L8HDB4</accession>
<evidence type="ECO:0000256" key="2">
    <source>
        <dbReference type="SAM" id="Phobius"/>
    </source>
</evidence>
<dbReference type="EMBL" id="KQ418485">
    <property type="protein sequence ID" value="KOF87142.1"/>
    <property type="molecule type" value="Genomic_DNA"/>
</dbReference>
<reference evidence="3" key="1">
    <citation type="submission" date="2015-07" db="EMBL/GenBank/DDBJ databases">
        <title>MeaNS - Measles Nucleotide Surveillance Program.</title>
        <authorList>
            <person name="Tran T."/>
            <person name="Druce J."/>
        </authorList>
    </citation>
    <scope>NUCLEOTIDE SEQUENCE</scope>
    <source>
        <strain evidence="3">UCB-OBI-ISO-001</strain>
        <tissue evidence="3">Gonad</tissue>
    </source>
</reference>
<keyword evidence="2" id="KW-1133">Transmembrane helix</keyword>
<evidence type="ECO:0000313" key="3">
    <source>
        <dbReference type="EMBL" id="KOF87142.1"/>
    </source>
</evidence>
<dbReference type="AlphaFoldDB" id="A0A0L8HDB4"/>
<keyword evidence="2" id="KW-0812">Transmembrane</keyword>
<name>A0A0L8HDB4_OCTBM</name>
<protein>
    <submittedName>
        <fullName evidence="3">Uncharacterized protein</fullName>
    </submittedName>
</protein>
<keyword evidence="2" id="KW-0472">Membrane</keyword>
<evidence type="ECO:0000256" key="1">
    <source>
        <dbReference type="SAM" id="MobiDB-lite"/>
    </source>
</evidence>